<accession>A1SQZ3</accession>
<dbReference type="OrthoDB" id="9811306at2"/>
<dbReference type="CDD" id="cd06225">
    <property type="entry name" value="HAMP"/>
    <property type="match status" value="1"/>
</dbReference>
<evidence type="ECO:0000256" key="3">
    <source>
        <dbReference type="ARBA" id="ARBA00012438"/>
    </source>
</evidence>
<dbReference type="EC" id="2.7.13.3" evidence="3"/>
<evidence type="ECO:0000256" key="12">
    <source>
        <dbReference type="SAM" id="Phobius"/>
    </source>
</evidence>
<feature type="transmembrane region" description="Helical" evidence="12">
    <location>
        <begin position="6"/>
        <end position="29"/>
    </location>
</feature>
<dbReference type="RefSeq" id="WP_011768467.1">
    <property type="nucleotide sequence ID" value="NC_008709.1"/>
</dbReference>
<evidence type="ECO:0000256" key="7">
    <source>
        <dbReference type="ARBA" id="ARBA00022741"/>
    </source>
</evidence>
<dbReference type="STRING" id="357804.Ping_0033"/>
<reference evidence="14 15" key="1">
    <citation type="submission" date="2007-01" db="EMBL/GenBank/DDBJ databases">
        <title>Complete sequence of Psychromonas ingrahamii 37.</title>
        <authorList>
            <consortium name="US DOE Joint Genome Institute"/>
            <person name="Copeland A."/>
            <person name="Lucas S."/>
            <person name="Lapidus A."/>
            <person name="Barry K."/>
            <person name="Detter J.C."/>
            <person name="Glavina del Rio T."/>
            <person name="Hammon N."/>
            <person name="Israni S."/>
            <person name="Dalin E."/>
            <person name="Tice H."/>
            <person name="Pitluck S."/>
            <person name="Thompson L.S."/>
            <person name="Brettin T."/>
            <person name="Bruce D."/>
            <person name="Han C."/>
            <person name="Tapia R."/>
            <person name="Schmutz J."/>
            <person name="Larimer F."/>
            <person name="Land M."/>
            <person name="Hauser L."/>
            <person name="Kyrpides N."/>
            <person name="Ivanova N."/>
            <person name="Staley J."/>
            <person name="Richardson P."/>
        </authorList>
    </citation>
    <scope>NUCLEOTIDE SEQUENCE [LARGE SCALE GENOMIC DNA]</scope>
    <source>
        <strain evidence="14 15">37</strain>
    </source>
</reference>
<dbReference type="AlphaFoldDB" id="A1SQZ3"/>
<dbReference type="InterPro" id="IPR001932">
    <property type="entry name" value="PPM-type_phosphatase-like_dom"/>
</dbReference>
<keyword evidence="9" id="KW-0067">ATP-binding</keyword>
<dbReference type="eggNOG" id="COG3850">
    <property type="taxonomic scope" value="Bacteria"/>
</dbReference>
<gene>
    <name evidence="14" type="ordered locus">Ping_0033</name>
</gene>
<evidence type="ECO:0000313" key="14">
    <source>
        <dbReference type="EMBL" id="ABM01908.1"/>
    </source>
</evidence>
<dbReference type="GO" id="GO:0005524">
    <property type="term" value="F:ATP binding"/>
    <property type="evidence" value="ECO:0007669"/>
    <property type="project" value="UniProtKB-KW"/>
</dbReference>
<keyword evidence="11 12" id="KW-0472">Membrane</keyword>
<evidence type="ECO:0000256" key="6">
    <source>
        <dbReference type="ARBA" id="ARBA00022679"/>
    </source>
</evidence>
<sequence>MKTSFGIKFGILMLFAMTALVGSMLVFFYQYSNTMMKKDLQDKILDVTRTGAFILKEEDRELIETFRNQVYTLLPADYKDRVDRYINKEGKGELLDSDAYEQLQYEVDFHYIVQLLRRIKEGSKDQVNKLSLLPQKKIDEAGASKIAWTYLLVKIPDIPVEKSMMFLALSFYLADDNYAATPISTLYTPDDASLTAIKGNIGISKDWYVGAESGNTVMSAVIPLKNEQGEVIAALGVDYLVGSFRERIAEQKFVSMIVFVVVVAIALVLIFFITAWISIPLSKLRIGAEQLSKHDFEHRVDIKSNDEFGLLADTFNKVSDELGKFTRDLDGIVKAKTAGLTKAREEVVALNNILNQENAHLGAEVKNLIALRERTLPYLNQKLKVNNYEITFNYLPSQAVCGDFWQVKSDKECTDISFGFISGYGLETAMMAMQIQSLFKVADGNNSKRLSVINDFLFEQGDSINLKLLCKLLLLQINEDNITLSGSGEPPIRFSPNQQAFIKLTGSLPLGVNRDITMESVQLSLHRGEGLLLYSAGFKLALAHLAKSEGYELQAQDIIHLSGILGESSGNIMDKFTEQPWFDDFNQDISFILINRKGS</sequence>
<dbReference type="PANTHER" id="PTHR45528:SF1">
    <property type="entry name" value="SENSOR HISTIDINE KINASE CPXA"/>
    <property type="match status" value="1"/>
</dbReference>
<proteinExistence type="predicted"/>
<evidence type="ECO:0000256" key="2">
    <source>
        <dbReference type="ARBA" id="ARBA00004651"/>
    </source>
</evidence>
<evidence type="ECO:0000256" key="10">
    <source>
        <dbReference type="ARBA" id="ARBA00023012"/>
    </source>
</evidence>
<dbReference type="EMBL" id="CP000510">
    <property type="protein sequence ID" value="ABM01908.1"/>
    <property type="molecule type" value="Genomic_DNA"/>
</dbReference>
<evidence type="ECO:0000259" key="13">
    <source>
        <dbReference type="PROSITE" id="PS50885"/>
    </source>
</evidence>
<dbReference type="Pfam" id="PF07228">
    <property type="entry name" value="SpoIIE"/>
    <property type="match status" value="1"/>
</dbReference>
<evidence type="ECO:0000256" key="8">
    <source>
        <dbReference type="ARBA" id="ARBA00022777"/>
    </source>
</evidence>
<keyword evidence="8" id="KW-0418">Kinase</keyword>
<evidence type="ECO:0000256" key="5">
    <source>
        <dbReference type="ARBA" id="ARBA00022553"/>
    </source>
</evidence>
<dbReference type="SMART" id="SM00304">
    <property type="entry name" value="HAMP"/>
    <property type="match status" value="1"/>
</dbReference>
<keyword evidence="7" id="KW-0547">Nucleotide-binding</keyword>
<dbReference type="KEGG" id="pin:Ping_0033"/>
<evidence type="ECO:0000256" key="9">
    <source>
        <dbReference type="ARBA" id="ARBA00022840"/>
    </source>
</evidence>
<evidence type="ECO:0000256" key="4">
    <source>
        <dbReference type="ARBA" id="ARBA00022475"/>
    </source>
</evidence>
<keyword evidence="10" id="KW-0902">Two-component regulatory system</keyword>
<dbReference type="HOGENOM" id="CLU_455513_0_0_6"/>
<dbReference type="GO" id="GO:0005886">
    <property type="term" value="C:plasma membrane"/>
    <property type="evidence" value="ECO:0007669"/>
    <property type="project" value="UniProtKB-SubCell"/>
</dbReference>
<dbReference type="PANTHER" id="PTHR45528">
    <property type="entry name" value="SENSOR HISTIDINE KINASE CPXA"/>
    <property type="match status" value="1"/>
</dbReference>
<feature type="domain" description="HAMP" evidence="13">
    <location>
        <begin position="275"/>
        <end position="327"/>
    </location>
</feature>
<name>A1SQZ3_PSYIN</name>
<evidence type="ECO:0000256" key="11">
    <source>
        <dbReference type="ARBA" id="ARBA00023136"/>
    </source>
</evidence>
<evidence type="ECO:0000313" key="15">
    <source>
        <dbReference type="Proteomes" id="UP000000639"/>
    </source>
</evidence>
<comment type="subcellular location">
    <subcellularLocation>
        <location evidence="2">Cell membrane</location>
        <topology evidence="2">Multi-pass membrane protein</topology>
    </subcellularLocation>
</comment>
<comment type="catalytic activity">
    <reaction evidence="1">
        <text>ATP + protein L-histidine = ADP + protein N-phospho-L-histidine.</text>
        <dbReference type="EC" id="2.7.13.3"/>
    </reaction>
</comment>
<evidence type="ECO:0000256" key="1">
    <source>
        <dbReference type="ARBA" id="ARBA00000085"/>
    </source>
</evidence>
<dbReference type="GO" id="GO:0000155">
    <property type="term" value="F:phosphorelay sensor kinase activity"/>
    <property type="evidence" value="ECO:0007669"/>
    <property type="project" value="TreeGrafter"/>
</dbReference>
<dbReference type="Gene3D" id="3.60.40.10">
    <property type="entry name" value="PPM-type phosphatase domain"/>
    <property type="match status" value="1"/>
</dbReference>
<dbReference type="InterPro" id="IPR003660">
    <property type="entry name" value="HAMP_dom"/>
</dbReference>
<keyword evidence="5" id="KW-0597">Phosphoprotein</keyword>
<organism evidence="14 15">
    <name type="scientific">Psychromonas ingrahamii (strain DSM 17664 / CCUG 51855 / 37)</name>
    <dbReference type="NCBI Taxonomy" id="357804"/>
    <lineage>
        <taxon>Bacteria</taxon>
        <taxon>Pseudomonadati</taxon>
        <taxon>Pseudomonadota</taxon>
        <taxon>Gammaproteobacteria</taxon>
        <taxon>Alteromonadales</taxon>
        <taxon>Psychromonadaceae</taxon>
        <taxon>Psychromonas</taxon>
    </lineage>
</organism>
<dbReference type="Proteomes" id="UP000000639">
    <property type="component" value="Chromosome"/>
</dbReference>
<dbReference type="PROSITE" id="PS50885">
    <property type="entry name" value="HAMP"/>
    <property type="match status" value="1"/>
</dbReference>
<keyword evidence="6" id="KW-0808">Transferase</keyword>
<dbReference type="InterPro" id="IPR050398">
    <property type="entry name" value="HssS/ArlS-like"/>
</dbReference>
<dbReference type="eggNOG" id="COG2208">
    <property type="taxonomic scope" value="Bacteria"/>
</dbReference>
<dbReference type="SUPFAM" id="SSF158472">
    <property type="entry name" value="HAMP domain-like"/>
    <property type="match status" value="1"/>
</dbReference>
<keyword evidence="12" id="KW-0812">Transmembrane</keyword>
<feature type="transmembrane region" description="Helical" evidence="12">
    <location>
        <begin position="253"/>
        <end position="277"/>
    </location>
</feature>
<protein>
    <recommendedName>
        <fullName evidence="3">histidine kinase</fullName>
        <ecNumber evidence="3">2.7.13.3</ecNumber>
    </recommendedName>
</protein>
<dbReference type="Gene3D" id="6.10.340.10">
    <property type="match status" value="1"/>
</dbReference>
<dbReference type="Pfam" id="PF00672">
    <property type="entry name" value="HAMP"/>
    <property type="match status" value="1"/>
</dbReference>
<dbReference type="InterPro" id="IPR036457">
    <property type="entry name" value="PPM-type-like_dom_sf"/>
</dbReference>
<keyword evidence="15" id="KW-1185">Reference proteome</keyword>
<keyword evidence="4" id="KW-1003">Cell membrane</keyword>
<keyword evidence="12" id="KW-1133">Transmembrane helix</keyword>